<sequence length="112" mass="11978">MRVAWFKSTFSSAEKTCVEVAFRDDVVLIRDSKYAGRVQCQPIISVSNGQWSGVLELVLSGAAGRVDQVLTVGLGDDGSAALVDSHGTELLFNAAEWDAFAKGVANGQFDRP</sequence>
<dbReference type="InterPro" id="IPR007278">
    <property type="entry name" value="DUF397"/>
</dbReference>
<evidence type="ECO:0000313" key="2">
    <source>
        <dbReference type="EMBL" id="NNH71881.1"/>
    </source>
</evidence>
<dbReference type="RefSeq" id="WP_067519386.1">
    <property type="nucleotide sequence ID" value="NZ_JABELX010000006.1"/>
</dbReference>
<dbReference type="Proteomes" id="UP000586827">
    <property type="component" value="Unassembled WGS sequence"/>
</dbReference>
<accession>A0A849CEY3</accession>
<proteinExistence type="predicted"/>
<dbReference type="AlphaFoldDB" id="A0A849CEY3"/>
<feature type="domain" description="DUF397" evidence="1">
    <location>
        <begin position="4"/>
        <end position="53"/>
    </location>
</feature>
<keyword evidence="3" id="KW-1185">Reference proteome</keyword>
<protein>
    <submittedName>
        <fullName evidence="2">DUF397 domain-containing protein</fullName>
    </submittedName>
</protein>
<comment type="caution">
    <text evidence="2">The sequence shown here is derived from an EMBL/GenBank/DDBJ whole genome shotgun (WGS) entry which is preliminary data.</text>
</comment>
<evidence type="ECO:0000259" key="1">
    <source>
        <dbReference type="Pfam" id="PF04149"/>
    </source>
</evidence>
<gene>
    <name evidence="2" type="ORF">HLB23_18800</name>
</gene>
<dbReference type="Pfam" id="PF04149">
    <property type="entry name" value="DUF397"/>
    <property type="match status" value="1"/>
</dbReference>
<reference evidence="2 3" key="1">
    <citation type="submission" date="2020-05" db="EMBL/GenBank/DDBJ databases">
        <title>MicrobeNet Type strains.</title>
        <authorList>
            <person name="Nicholson A.C."/>
        </authorList>
    </citation>
    <scope>NUCLEOTIDE SEQUENCE [LARGE SCALE GENOMIC DNA]</scope>
    <source>
        <strain evidence="2 3">JCM 3224</strain>
    </source>
</reference>
<dbReference type="EMBL" id="JABELX010000006">
    <property type="protein sequence ID" value="NNH71881.1"/>
    <property type="molecule type" value="Genomic_DNA"/>
</dbReference>
<evidence type="ECO:0000313" key="3">
    <source>
        <dbReference type="Proteomes" id="UP000586827"/>
    </source>
</evidence>
<organism evidence="2 3">
    <name type="scientific">Nocardia uniformis</name>
    <dbReference type="NCBI Taxonomy" id="53432"/>
    <lineage>
        <taxon>Bacteria</taxon>
        <taxon>Bacillati</taxon>
        <taxon>Actinomycetota</taxon>
        <taxon>Actinomycetes</taxon>
        <taxon>Mycobacteriales</taxon>
        <taxon>Nocardiaceae</taxon>
        <taxon>Nocardia</taxon>
    </lineage>
</organism>
<name>A0A849CEY3_9NOCA</name>